<protein>
    <submittedName>
        <fullName evidence="1">Uncharacterized protein</fullName>
    </submittedName>
</protein>
<organism evidence="1 2">
    <name type="scientific">Dichomitus squalens (strain LYAD-421)</name>
    <name type="common">Western red white-rot fungus</name>
    <dbReference type="NCBI Taxonomy" id="732165"/>
    <lineage>
        <taxon>Eukaryota</taxon>
        <taxon>Fungi</taxon>
        <taxon>Dikarya</taxon>
        <taxon>Basidiomycota</taxon>
        <taxon>Agaricomycotina</taxon>
        <taxon>Agaricomycetes</taxon>
        <taxon>Polyporales</taxon>
        <taxon>Polyporaceae</taxon>
        <taxon>Dichomitus</taxon>
    </lineage>
</organism>
<dbReference type="RefSeq" id="XP_007366983.1">
    <property type="nucleotide sequence ID" value="XM_007366921.1"/>
</dbReference>
<proteinExistence type="predicted"/>
<dbReference type="Proteomes" id="UP000053319">
    <property type="component" value="Unassembled WGS sequence"/>
</dbReference>
<reference evidence="1 2" key="1">
    <citation type="journal article" date="2012" name="Science">
        <title>The Paleozoic origin of enzymatic lignin decomposition reconstructed from 31 fungal genomes.</title>
        <authorList>
            <person name="Floudas D."/>
            <person name="Binder M."/>
            <person name="Riley R."/>
            <person name="Barry K."/>
            <person name="Blanchette R.A."/>
            <person name="Henrissat B."/>
            <person name="Martinez A.T."/>
            <person name="Otillar R."/>
            <person name="Spatafora J.W."/>
            <person name="Yadav J.S."/>
            <person name="Aerts A."/>
            <person name="Benoit I."/>
            <person name="Boyd A."/>
            <person name="Carlson A."/>
            <person name="Copeland A."/>
            <person name="Coutinho P.M."/>
            <person name="de Vries R.P."/>
            <person name="Ferreira P."/>
            <person name="Findley K."/>
            <person name="Foster B."/>
            <person name="Gaskell J."/>
            <person name="Glotzer D."/>
            <person name="Gorecki P."/>
            <person name="Heitman J."/>
            <person name="Hesse C."/>
            <person name="Hori C."/>
            <person name="Igarashi K."/>
            <person name="Jurgens J.A."/>
            <person name="Kallen N."/>
            <person name="Kersten P."/>
            <person name="Kohler A."/>
            <person name="Kuees U."/>
            <person name="Kumar T.K.A."/>
            <person name="Kuo A."/>
            <person name="LaButti K."/>
            <person name="Larrondo L.F."/>
            <person name="Lindquist E."/>
            <person name="Ling A."/>
            <person name="Lombard V."/>
            <person name="Lucas S."/>
            <person name="Lundell T."/>
            <person name="Martin R."/>
            <person name="McLaughlin D.J."/>
            <person name="Morgenstern I."/>
            <person name="Morin E."/>
            <person name="Murat C."/>
            <person name="Nagy L.G."/>
            <person name="Nolan M."/>
            <person name="Ohm R.A."/>
            <person name="Patyshakuliyeva A."/>
            <person name="Rokas A."/>
            <person name="Ruiz-Duenas F.J."/>
            <person name="Sabat G."/>
            <person name="Salamov A."/>
            <person name="Samejima M."/>
            <person name="Schmutz J."/>
            <person name="Slot J.C."/>
            <person name="St John F."/>
            <person name="Stenlid J."/>
            <person name="Sun H."/>
            <person name="Sun S."/>
            <person name="Syed K."/>
            <person name="Tsang A."/>
            <person name="Wiebenga A."/>
            <person name="Young D."/>
            <person name="Pisabarro A."/>
            <person name="Eastwood D.C."/>
            <person name="Martin F."/>
            <person name="Cullen D."/>
            <person name="Grigoriev I.V."/>
            <person name="Hibbett D.S."/>
        </authorList>
    </citation>
    <scope>NUCLEOTIDE SEQUENCE [LARGE SCALE GENOMIC DNA]</scope>
    <source>
        <strain evidence="1 2">LYAD-421 SS1</strain>
    </source>
</reference>
<accession>R7SWI5</accession>
<evidence type="ECO:0000313" key="1">
    <source>
        <dbReference type="EMBL" id="EJF60303.1"/>
    </source>
</evidence>
<dbReference type="KEGG" id="dsq:DICSQDRAFT_162097"/>
<dbReference type="HOGENOM" id="CLU_2542543_0_0_1"/>
<evidence type="ECO:0000313" key="2">
    <source>
        <dbReference type="Proteomes" id="UP000053319"/>
    </source>
</evidence>
<sequence length="83" mass="9322">MPRCGTSVSADSVIRLYRGWDNQRLGVFSLKKRSAHQPLVRMRPPSASQPAQARFVSLIRSIDTASTFYSSRRMPPFPSRSPA</sequence>
<name>R7SWI5_DICSQ</name>
<gene>
    <name evidence="1" type="ORF">DICSQDRAFT_162097</name>
</gene>
<dbReference type="GeneID" id="18838141"/>
<dbReference type="AlphaFoldDB" id="R7SWI5"/>
<dbReference type="EMBL" id="JH719417">
    <property type="protein sequence ID" value="EJF60303.1"/>
    <property type="molecule type" value="Genomic_DNA"/>
</dbReference>